<feature type="domain" description="Protein kinase" evidence="15">
    <location>
        <begin position="16"/>
        <end position="251"/>
    </location>
</feature>
<gene>
    <name evidence="17" type="primary">LOC132534691</name>
</gene>
<accession>A0ABM3WEY4</accession>
<evidence type="ECO:0000256" key="3">
    <source>
        <dbReference type="ARBA" id="ARBA00022527"/>
    </source>
</evidence>
<keyword evidence="8" id="KW-0418">Kinase</keyword>
<keyword evidence="4" id="KW-0132">Cell division</keyword>
<evidence type="ECO:0000256" key="9">
    <source>
        <dbReference type="ARBA" id="ARBA00022840"/>
    </source>
</evidence>
<keyword evidence="7" id="KW-0498">Mitosis</keyword>
<keyword evidence="16" id="KW-1185">Reference proteome</keyword>
<evidence type="ECO:0000256" key="14">
    <source>
        <dbReference type="SAM" id="MobiDB-lite"/>
    </source>
</evidence>
<dbReference type="Proteomes" id="UP001652624">
    <property type="component" value="Chromosome 19"/>
</dbReference>
<evidence type="ECO:0000256" key="10">
    <source>
        <dbReference type="ARBA" id="ARBA00047899"/>
    </source>
</evidence>
<dbReference type="InterPro" id="IPR011009">
    <property type="entry name" value="Kinase-like_dom_sf"/>
</dbReference>
<evidence type="ECO:0000256" key="6">
    <source>
        <dbReference type="ARBA" id="ARBA00022741"/>
    </source>
</evidence>
<evidence type="ECO:0000256" key="2">
    <source>
        <dbReference type="ARBA" id="ARBA00012513"/>
    </source>
</evidence>
<evidence type="ECO:0000256" key="4">
    <source>
        <dbReference type="ARBA" id="ARBA00022618"/>
    </source>
</evidence>
<evidence type="ECO:0000256" key="5">
    <source>
        <dbReference type="ARBA" id="ARBA00022679"/>
    </source>
</evidence>
<feature type="compositionally biased region" description="Low complexity" evidence="14">
    <location>
        <begin position="334"/>
        <end position="353"/>
    </location>
</feature>
<feature type="binding site" evidence="12">
    <location>
        <position position="45"/>
    </location>
    <ligand>
        <name>ATP</name>
        <dbReference type="ChEBI" id="CHEBI:30616"/>
    </ligand>
</feature>
<dbReference type="InterPro" id="IPR030616">
    <property type="entry name" value="Aur-like"/>
</dbReference>
<dbReference type="PROSITE" id="PS00107">
    <property type="entry name" value="PROTEIN_KINASE_ATP"/>
    <property type="match status" value="1"/>
</dbReference>
<dbReference type="RefSeq" id="XP_060035141.1">
    <property type="nucleotide sequence ID" value="XM_060179158.1"/>
</dbReference>
<proteinExistence type="inferred from homology"/>
<dbReference type="SUPFAM" id="SSF56112">
    <property type="entry name" value="Protein kinase-like (PK-like)"/>
    <property type="match status" value="1"/>
</dbReference>
<evidence type="ECO:0000313" key="16">
    <source>
        <dbReference type="Proteomes" id="UP001652624"/>
    </source>
</evidence>
<dbReference type="Pfam" id="PF00069">
    <property type="entry name" value="Pkinase"/>
    <property type="match status" value="1"/>
</dbReference>
<dbReference type="GeneID" id="132534691"/>
<sequence>MDLRKTQPWVWVPKGCRVVRVIGEGAFGVVILVCHISTKEEFVVKVTKLGTSNLELARQERDILRGLKHQNVVRLLGATEEGGRLFMAFPYVSGGDLRNYLDTNGPMVEEEARRVFLQLTSALHYCHSQGVAHRDLKPENILMDSREGRVFISDFGLAHYFLRRPMRSFCGTPGYIAPEVIFGGIYGPGVDLWSLAIILHELLKGHGPFDPAEAGCSNTLSSSVQHLLEGMLQVNPRRRMGWTQLLSHPWVTQGSGPIGVHLEPEPAVESIPSSVPFALIPRQRCVSAPPAAVAKARKPGSPSRSSSPSDISSWSLASASVTPISTPAPPPGTPNSSGSSSSGSGSISSLGTPQENPNSPERSISTPSSKAVPSSNSVSSSNSVPSSESVPFVSSSESVPSVPSPESVPPASQSPVANFIAIRHGRARRIVNAFLRVCCCCCPLGRRGRIHPANA</sequence>
<reference evidence="17" key="1">
    <citation type="submission" date="2025-08" db="UniProtKB">
        <authorList>
            <consortium name="RefSeq"/>
        </authorList>
    </citation>
    <scope>IDENTIFICATION</scope>
</reference>
<dbReference type="InterPro" id="IPR017441">
    <property type="entry name" value="Protein_kinase_ATP_BS"/>
</dbReference>
<evidence type="ECO:0000256" key="11">
    <source>
        <dbReference type="ARBA" id="ARBA00048679"/>
    </source>
</evidence>
<evidence type="ECO:0000256" key="7">
    <source>
        <dbReference type="ARBA" id="ARBA00022776"/>
    </source>
</evidence>
<comment type="subcellular location">
    <subcellularLocation>
        <location evidence="1">Cytoplasm</location>
        <location evidence="1">Cytoskeleton</location>
        <location evidence="1">Spindle</location>
    </subcellularLocation>
</comment>
<dbReference type="EC" id="2.7.11.1" evidence="2"/>
<evidence type="ECO:0000259" key="15">
    <source>
        <dbReference type="PROSITE" id="PS50011"/>
    </source>
</evidence>
<evidence type="ECO:0000256" key="13">
    <source>
        <dbReference type="RuleBase" id="RU000304"/>
    </source>
</evidence>
<feature type="region of interest" description="Disordered" evidence="14">
    <location>
        <begin position="291"/>
        <end position="413"/>
    </location>
</feature>
<dbReference type="SMART" id="SM00220">
    <property type="entry name" value="S_TKc"/>
    <property type="match status" value="1"/>
</dbReference>
<organism evidence="16 17">
    <name type="scientific">Erinaceus europaeus</name>
    <name type="common">Western European hedgehog</name>
    <dbReference type="NCBI Taxonomy" id="9365"/>
    <lineage>
        <taxon>Eukaryota</taxon>
        <taxon>Metazoa</taxon>
        <taxon>Chordata</taxon>
        <taxon>Craniata</taxon>
        <taxon>Vertebrata</taxon>
        <taxon>Euteleostomi</taxon>
        <taxon>Mammalia</taxon>
        <taxon>Eutheria</taxon>
        <taxon>Laurasiatheria</taxon>
        <taxon>Eulipotyphla</taxon>
        <taxon>Erinaceidae</taxon>
        <taxon>Erinaceinae</taxon>
        <taxon>Erinaceus</taxon>
    </lineage>
</organism>
<name>A0ABM3WEY4_ERIEU</name>
<protein>
    <recommendedName>
        <fullName evidence="2">non-specific serine/threonine protein kinase</fullName>
        <ecNumber evidence="2">2.7.11.1</ecNumber>
    </recommendedName>
</protein>
<dbReference type="PROSITE" id="PS50011">
    <property type="entry name" value="PROTEIN_KINASE_DOM"/>
    <property type="match status" value="1"/>
</dbReference>
<keyword evidence="3 13" id="KW-0723">Serine/threonine-protein kinase</keyword>
<dbReference type="PROSITE" id="PS00108">
    <property type="entry name" value="PROTEIN_KINASE_ST"/>
    <property type="match status" value="1"/>
</dbReference>
<comment type="similarity">
    <text evidence="13">Belongs to the protein kinase superfamily.</text>
</comment>
<evidence type="ECO:0000256" key="1">
    <source>
        <dbReference type="ARBA" id="ARBA00004186"/>
    </source>
</evidence>
<dbReference type="PANTHER" id="PTHR24350">
    <property type="entry name" value="SERINE/THREONINE-PROTEIN KINASE IAL-RELATED"/>
    <property type="match status" value="1"/>
</dbReference>
<feature type="compositionally biased region" description="Low complexity" evidence="14">
    <location>
        <begin position="291"/>
        <end position="325"/>
    </location>
</feature>
<comment type="catalytic activity">
    <reaction evidence="11">
        <text>L-seryl-[protein] + ATP = O-phospho-L-seryl-[protein] + ADP + H(+)</text>
        <dbReference type="Rhea" id="RHEA:17989"/>
        <dbReference type="Rhea" id="RHEA-COMP:9863"/>
        <dbReference type="Rhea" id="RHEA-COMP:11604"/>
        <dbReference type="ChEBI" id="CHEBI:15378"/>
        <dbReference type="ChEBI" id="CHEBI:29999"/>
        <dbReference type="ChEBI" id="CHEBI:30616"/>
        <dbReference type="ChEBI" id="CHEBI:83421"/>
        <dbReference type="ChEBI" id="CHEBI:456216"/>
        <dbReference type="EC" id="2.7.11.1"/>
    </reaction>
</comment>
<keyword evidence="7" id="KW-0131">Cell cycle</keyword>
<keyword evidence="6 12" id="KW-0547">Nucleotide-binding</keyword>
<evidence type="ECO:0000313" key="17">
    <source>
        <dbReference type="RefSeq" id="XP_060035141.1"/>
    </source>
</evidence>
<evidence type="ECO:0000256" key="8">
    <source>
        <dbReference type="ARBA" id="ARBA00022777"/>
    </source>
</evidence>
<feature type="compositionally biased region" description="Low complexity" evidence="14">
    <location>
        <begin position="363"/>
        <end position="401"/>
    </location>
</feature>
<keyword evidence="9 12" id="KW-0067">ATP-binding</keyword>
<keyword evidence="5" id="KW-0808">Transferase</keyword>
<comment type="catalytic activity">
    <reaction evidence="10">
        <text>L-threonyl-[protein] + ATP = O-phospho-L-threonyl-[protein] + ADP + H(+)</text>
        <dbReference type="Rhea" id="RHEA:46608"/>
        <dbReference type="Rhea" id="RHEA-COMP:11060"/>
        <dbReference type="Rhea" id="RHEA-COMP:11605"/>
        <dbReference type="ChEBI" id="CHEBI:15378"/>
        <dbReference type="ChEBI" id="CHEBI:30013"/>
        <dbReference type="ChEBI" id="CHEBI:30616"/>
        <dbReference type="ChEBI" id="CHEBI:61977"/>
        <dbReference type="ChEBI" id="CHEBI:456216"/>
        <dbReference type="EC" id="2.7.11.1"/>
    </reaction>
</comment>
<dbReference type="InterPro" id="IPR000719">
    <property type="entry name" value="Prot_kinase_dom"/>
</dbReference>
<dbReference type="InterPro" id="IPR008271">
    <property type="entry name" value="Ser/Thr_kinase_AS"/>
</dbReference>
<evidence type="ECO:0000256" key="12">
    <source>
        <dbReference type="PROSITE-ProRule" id="PRU10141"/>
    </source>
</evidence>
<dbReference type="Gene3D" id="1.10.510.10">
    <property type="entry name" value="Transferase(Phosphotransferase) domain 1"/>
    <property type="match status" value="1"/>
</dbReference>